<organism evidence="1">
    <name type="scientific">Klebsiella pneumoniae</name>
    <dbReference type="NCBI Taxonomy" id="573"/>
    <lineage>
        <taxon>Bacteria</taxon>
        <taxon>Pseudomonadati</taxon>
        <taxon>Pseudomonadota</taxon>
        <taxon>Gammaproteobacteria</taxon>
        <taxon>Enterobacterales</taxon>
        <taxon>Enterobacteriaceae</taxon>
        <taxon>Klebsiella/Raoultella group</taxon>
        <taxon>Klebsiella</taxon>
        <taxon>Klebsiella pneumoniae complex</taxon>
    </lineage>
</organism>
<keyword evidence="1" id="KW-0614">Plasmid</keyword>
<geneLocation type="plasmid" evidence="1">
    <name>unnamed</name>
</geneLocation>
<dbReference type="EMBL" id="KX029332">
    <property type="protein sequence ID" value="APD70856.1"/>
    <property type="molecule type" value="Genomic_DNA"/>
</dbReference>
<reference evidence="1" key="1">
    <citation type="submission" date="2016-04" db="EMBL/GenBank/DDBJ databases">
        <title>Complete sequences of multidrug resistance plasmids bearing rmtG16S ribosomal RNA methyltransferase genes.</title>
        <authorList>
            <person name="Bueno M.F.C."/>
            <person name="Francisco G.R."/>
            <person name="Doi Y."/>
            <person name="Garcia D.O."/>
        </authorList>
    </citation>
    <scope>NUCLEOTIDE SEQUENCE</scope>
    <source>
        <strain evidence="1">Kp84/11</strain>
        <plasmid evidence="1">unnamed</plasmid>
    </source>
</reference>
<proteinExistence type="predicted"/>
<name>A0A1J0R044_KLEPN</name>
<dbReference type="AlphaFoldDB" id="A0A1J0R044"/>
<accession>A0A1J0R044</accession>
<protein>
    <submittedName>
        <fullName evidence="1">Uncharacterized protein</fullName>
    </submittedName>
</protein>
<evidence type="ECO:0000313" key="1">
    <source>
        <dbReference type="EMBL" id="APD70856.1"/>
    </source>
</evidence>
<sequence length="67" mass="7990">MRFNTVQPLYNRRNRVSFYGLIERIEIPGPAVVFKYGRQHSLRCQAFYHLCFSHNEPGFLSWQDGQL</sequence>